<organism evidence="2 3">
    <name type="scientific">Linum tenue</name>
    <dbReference type="NCBI Taxonomy" id="586396"/>
    <lineage>
        <taxon>Eukaryota</taxon>
        <taxon>Viridiplantae</taxon>
        <taxon>Streptophyta</taxon>
        <taxon>Embryophyta</taxon>
        <taxon>Tracheophyta</taxon>
        <taxon>Spermatophyta</taxon>
        <taxon>Magnoliopsida</taxon>
        <taxon>eudicotyledons</taxon>
        <taxon>Gunneridae</taxon>
        <taxon>Pentapetalae</taxon>
        <taxon>rosids</taxon>
        <taxon>fabids</taxon>
        <taxon>Malpighiales</taxon>
        <taxon>Linaceae</taxon>
        <taxon>Linum</taxon>
    </lineage>
</organism>
<reference evidence="2" key="1">
    <citation type="submission" date="2022-08" db="EMBL/GenBank/DDBJ databases">
        <authorList>
            <person name="Gutierrez-Valencia J."/>
        </authorList>
    </citation>
    <scope>NUCLEOTIDE SEQUENCE</scope>
</reference>
<accession>A0AAV0RX12</accession>
<dbReference type="AlphaFoldDB" id="A0AAV0RX12"/>
<protein>
    <submittedName>
        <fullName evidence="2">Uncharacterized protein</fullName>
    </submittedName>
</protein>
<evidence type="ECO:0000313" key="3">
    <source>
        <dbReference type="Proteomes" id="UP001154282"/>
    </source>
</evidence>
<feature type="non-terminal residue" evidence="2">
    <location>
        <position position="1"/>
    </location>
</feature>
<feature type="compositionally biased region" description="Low complexity" evidence="1">
    <location>
        <begin position="8"/>
        <end position="31"/>
    </location>
</feature>
<gene>
    <name evidence="2" type="ORF">LITE_LOCUS49922</name>
</gene>
<dbReference type="Proteomes" id="UP001154282">
    <property type="component" value="Unassembled WGS sequence"/>
</dbReference>
<sequence>NGIRSSSKKPSPLLQSPPSSFLNPRSAPPSSAAACFSDLLPLFLSLTPSNRWRGFSNSSARGINQIDDESYPFLIPLVFLSDLPILTLPSSVLSICLPSWNQLM</sequence>
<feature type="region of interest" description="Disordered" evidence="1">
    <location>
        <begin position="1"/>
        <end position="31"/>
    </location>
</feature>
<evidence type="ECO:0000256" key="1">
    <source>
        <dbReference type="SAM" id="MobiDB-lite"/>
    </source>
</evidence>
<name>A0AAV0RX12_9ROSI</name>
<dbReference type="EMBL" id="CAMGYJ010000011">
    <property type="protein sequence ID" value="CAI0561067.1"/>
    <property type="molecule type" value="Genomic_DNA"/>
</dbReference>
<evidence type="ECO:0000313" key="2">
    <source>
        <dbReference type="EMBL" id="CAI0561067.1"/>
    </source>
</evidence>
<comment type="caution">
    <text evidence="2">The sequence shown here is derived from an EMBL/GenBank/DDBJ whole genome shotgun (WGS) entry which is preliminary data.</text>
</comment>
<keyword evidence="3" id="KW-1185">Reference proteome</keyword>
<proteinExistence type="predicted"/>